<dbReference type="Gene3D" id="3.10.450.620">
    <property type="entry name" value="JHP933, nucleotidyltransferase-like core domain"/>
    <property type="match status" value="1"/>
</dbReference>
<gene>
    <name evidence="1" type="ORF">ELY33_12230</name>
</gene>
<evidence type="ECO:0008006" key="3">
    <source>
        <dbReference type="Google" id="ProtNLM"/>
    </source>
</evidence>
<evidence type="ECO:0000313" key="1">
    <source>
        <dbReference type="EMBL" id="RUR29705.1"/>
    </source>
</evidence>
<sequence length="117" mass="12953">MNIDPGMFPDVADALGVDSPAIVEKDVYAVQLLCLLSKLRSETFELVFAGGTSLAKAHHKLFRMSEDIDIKLVIHQDRYERFIGPLVYHDEPATWGEALQTVVKLAQQLLPDGSAES</sequence>
<dbReference type="Proteomes" id="UP000287336">
    <property type="component" value="Unassembled WGS sequence"/>
</dbReference>
<dbReference type="AlphaFoldDB" id="A0A433KJM8"/>
<organism evidence="1 2">
    <name type="scientific">Vreelandella andesensis</name>
    <dbReference type="NCBI Taxonomy" id="447567"/>
    <lineage>
        <taxon>Bacteria</taxon>
        <taxon>Pseudomonadati</taxon>
        <taxon>Pseudomonadota</taxon>
        <taxon>Gammaproteobacteria</taxon>
        <taxon>Oceanospirillales</taxon>
        <taxon>Halomonadaceae</taxon>
        <taxon>Vreelandella</taxon>
    </lineage>
</organism>
<protein>
    <recommendedName>
        <fullName evidence="3">Nucleotidyl transferase AbiEii/AbiGii toxin family protein</fullName>
    </recommendedName>
</protein>
<dbReference type="OrthoDB" id="9780929at2"/>
<name>A0A433KJM8_9GAMM</name>
<evidence type="ECO:0000313" key="2">
    <source>
        <dbReference type="Proteomes" id="UP000287336"/>
    </source>
</evidence>
<comment type="caution">
    <text evidence="1">The sequence shown here is derived from an EMBL/GenBank/DDBJ whole genome shotgun (WGS) entry which is preliminary data.</text>
</comment>
<dbReference type="InterPro" id="IPR014942">
    <property type="entry name" value="AbiEii"/>
</dbReference>
<proteinExistence type="predicted"/>
<accession>A0A433KJM8</accession>
<keyword evidence="2" id="KW-1185">Reference proteome</keyword>
<dbReference type="Pfam" id="PF08843">
    <property type="entry name" value="AbiEii"/>
    <property type="match status" value="1"/>
</dbReference>
<dbReference type="RefSeq" id="WP_126948194.1">
    <property type="nucleotide sequence ID" value="NZ_RZHG01000021.1"/>
</dbReference>
<dbReference type="EMBL" id="RZHG01000021">
    <property type="protein sequence ID" value="RUR29705.1"/>
    <property type="molecule type" value="Genomic_DNA"/>
</dbReference>
<reference evidence="1 2" key="1">
    <citation type="submission" date="2018-12" db="EMBL/GenBank/DDBJ databases">
        <title>three novel Halomonas strain isolated from plants.</title>
        <authorList>
            <person name="Sun C."/>
        </authorList>
    </citation>
    <scope>NUCLEOTIDE SEQUENCE [LARGE SCALE GENOMIC DNA]</scope>
    <source>
        <strain evidence="1 2">DSM 19434</strain>
    </source>
</reference>